<evidence type="ECO:0000313" key="2">
    <source>
        <dbReference type="EMBL" id="CAD2085511.1"/>
    </source>
</evidence>
<dbReference type="Proteomes" id="UP000515308">
    <property type="component" value="Chromosome PVLDE_03"/>
</dbReference>
<sequence>MRTVFVLLTLFTHVSNKALGSEPIPKEVPFVDAPADSDVYDPDETYEQNANLLRTDPETYQNVVKMTHEAQKAAEVMDEAIIKFNYYSTRGYNFSLYENYSKYASSYFNKYAEPTDIGKFDIKIRYPRMYDEIVNVLWDPNGAQKYNSDFIIGQVIREYNPNLLMIRQFHRCYTSVRLAYSYTLAVKYKVSEDATMIVKASANINDHNRRDKKKYENVIVKSANSFKVDVDSQEDLKNGEYKKMFVHLSGYAITKYKDHVEIIHIEAINDKPLAIAPKWHKLLNKSNRMTSLIDLDYYIHNKCAHSPKVGAAGCVIL</sequence>
<evidence type="ECO:0000313" key="3">
    <source>
        <dbReference type="Proteomes" id="UP000515308"/>
    </source>
</evidence>
<gene>
    <name evidence="2" type="ORF">PVLDE_0301660</name>
</gene>
<protein>
    <submittedName>
        <fullName evidence="2">Fam-a protein</fullName>
    </submittedName>
</protein>
<feature type="signal peptide" evidence="1">
    <location>
        <begin position="1"/>
        <end position="20"/>
    </location>
</feature>
<feature type="chain" id="PRO_5028428717" evidence="1">
    <location>
        <begin position="21"/>
        <end position="317"/>
    </location>
</feature>
<reference evidence="2 3" key="1">
    <citation type="submission" date="2020-08" db="EMBL/GenBank/DDBJ databases">
        <authorList>
            <person name="Ramaprasad A."/>
        </authorList>
    </citation>
    <scope>NUCLEOTIDE SEQUENCE [LARGE SCALE GENOMIC DNA]</scope>
</reference>
<evidence type="ECO:0000256" key="1">
    <source>
        <dbReference type="SAM" id="SignalP"/>
    </source>
</evidence>
<dbReference type="EMBL" id="LR865365">
    <property type="protein sequence ID" value="CAD2085511.1"/>
    <property type="molecule type" value="Genomic_DNA"/>
</dbReference>
<accession>A0A6V7RUN4</accession>
<name>A0A6V7RUN4_PLAVN</name>
<dbReference type="VEuPathDB" id="PlasmoDB:PVLDE_0301660"/>
<dbReference type="AlphaFoldDB" id="A0A6V7RUN4"/>
<proteinExistence type="predicted"/>
<organism evidence="2 3">
    <name type="scientific">Plasmodium vinckei lentum</name>
    <dbReference type="NCBI Taxonomy" id="138297"/>
    <lineage>
        <taxon>Eukaryota</taxon>
        <taxon>Sar</taxon>
        <taxon>Alveolata</taxon>
        <taxon>Apicomplexa</taxon>
        <taxon>Aconoidasida</taxon>
        <taxon>Haemosporida</taxon>
        <taxon>Plasmodiidae</taxon>
        <taxon>Plasmodium</taxon>
        <taxon>Plasmodium (Vinckeia)</taxon>
    </lineage>
</organism>
<dbReference type="SUPFAM" id="SSF55961">
    <property type="entry name" value="Bet v1-like"/>
    <property type="match status" value="1"/>
</dbReference>
<keyword evidence="1" id="KW-0732">Signal</keyword>
<dbReference type="NCBIfam" id="TIGR01599">
    <property type="entry name" value="PYST-A"/>
    <property type="match status" value="1"/>
</dbReference>
<dbReference type="InterPro" id="IPR006486">
    <property type="entry name" value="PYST_A"/>
</dbReference>